<dbReference type="RefSeq" id="WP_209810887.1">
    <property type="nucleotide sequence ID" value="NZ_JAGGKT010000008.1"/>
</dbReference>
<dbReference type="InterPro" id="IPR025013">
    <property type="entry name" value="DUF3907"/>
</dbReference>
<sequence length="171" mass="20464">MPEIQHRQLCEESFRLLKEAALDIERFLNSTTLDALVVKSENPEQYQPYYRSYLSDLRFLLVHCEKVYENLGMCLRRAQFHEEMANEVLYQLYHTCVNNFYYPRGEVYEEDGRHSYTGSNAIVFRQEVVPELKELTLSLARTFEYLRDELQFYEADYITMKRAQEKSKATL</sequence>
<keyword evidence="2" id="KW-1185">Reference proteome</keyword>
<evidence type="ECO:0008006" key="3">
    <source>
        <dbReference type="Google" id="ProtNLM"/>
    </source>
</evidence>
<evidence type="ECO:0000313" key="2">
    <source>
        <dbReference type="Proteomes" id="UP001519343"/>
    </source>
</evidence>
<name>A0ABS4GRF7_9BACL</name>
<accession>A0ABS4GRF7</accession>
<organism evidence="1 2">
    <name type="scientific">Ammoniphilus resinae</name>
    <dbReference type="NCBI Taxonomy" id="861532"/>
    <lineage>
        <taxon>Bacteria</taxon>
        <taxon>Bacillati</taxon>
        <taxon>Bacillota</taxon>
        <taxon>Bacilli</taxon>
        <taxon>Bacillales</taxon>
        <taxon>Paenibacillaceae</taxon>
        <taxon>Aneurinibacillus group</taxon>
        <taxon>Ammoniphilus</taxon>
    </lineage>
</organism>
<reference evidence="1 2" key="1">
    <citation type="submission" date="2021-03" db="EMBL/GenBank/DDBJ databases">
        <title>Genomic Encyclopedia of Type Strains, Phase IV (KMG-IV): sequencing the most valuable type-strain genomes for metagenomic binning, comparative biology and taxonomic classification.</title>
        <authorList>
            <person name="Goeker M."/>
        </authorList>
    </citation>
    <scope>NUCLEOTIDE SEQUENCE [LARGE SCALE GENOMIC DNA]</scope>
    <source>
        <strain evidence="1 2">DSM 24738</strain>
    </source>
</reference>
<protein>
    <recommendedName>
        <fullName evidence="3">DUF3907 family protein</fullName>
    </recommendedName>
</protein>
<dbReference type="EMBL" id="JAGGKT010000008">
    <property type="protein sequence ID" value="MBP1932853.1"/>
    <property type="molecule type" value="Genomic_DNA"/>
</dbReference>
<comment type="caution">
    <text evidence="1">The sequence shown here is derived from an EMBL/GenBank/DDBJ whole genome shotgun (WGS) entry which is preliminary data.</text>
</comment>
<evidence type="ECO:0000313" key="1">
    <source>
        <dbReference type="EMBL" id="MBP1932853.1"/>
    </source>
</evidence>
<gene>
    <name evidence="1" type="ORF">J2Z37_002864</name>
</gene>
<dbReference type="Proteomes" id="UP001519343">
    <property type="component" value="Unassembled WGS sequence"/>
</dbReference>
<proteinExistence type="predicted"/>
<dbReference type="Pfam" id="PF13047">
    <property type="entry name" value="DUF3907"/>
    <property type="match status" value="1"/>
</dbReference>